<accession>C6LIT4</accession>
<sequence>MINDGKQNICYICSTGKFVFYKRFRNFEDALMRGGAIWKDWNGYCLHWNRC</sequence>
<organism evidence="1 2">
    <name type="scientific">Marvinbryantia formatexigens DSM 14469</name>
    <dbReference type="NCBI Taxonomy" id="478749"/>
    <lineage>
        <taxon>Bacteria</taxon>
        <taxon>Bacillati</taxon>
        <taxon>Bacillota</taxon>
        <taxon>Clostridia</taxon>
        <taxon>Lachnospirales</taxon>
        <taxon>Lachnospiraceae</taxon>
        <taxon>Marvinbryantia</taxon>
    </lineage>
</organism>
<dbReference type="EMBL" id="ACCL02000018">
    <property type="protein sequence ID" value="EET59473.1"/>
    <property type="molecule type" value="Genomic_DNA"/>
</dbReference>
<name>C6LIT4_9FIRM</name>
<proteinExistence type="predicted"/>
<reference evidence="1" key="1">
    <citation type="submission" date="2009-07" db="EMBL/GenBank/DDBJ databases">
        <authorList>
            <person name="Weinstock G."/>
            <person name="Sodergren E."/>
            <person name="Clifton S."/>
            <person name="Fulton L."/>
            <person name="Fulton B."/>
            <person name="Courtney L."/>
            <person name="Fronick C."/>
            <person name="Harrison M."/>
            <person name="Strong C."/>
            <person name="Farmer C."/>
            <person name="Delahaunty K."/>
            <person name="Markovic C."/>
            <person name="Hall O."/>
            <person name="Minx P."/>
            <person name="Tomlinson C."/>
            <person name="Mitreva M."/>
            <person name="Nelson J."/>
            <person name="Hou S."/>
            <person name="Wollam A."/>
            <person name="Pepin K.H."/>
            <person name="Johnson M."/>
            <person name="Bhonagiri V."/>
            <person name="Nash W.E."/>
            <person name="Warren W."/>
            <person name="Chinwalla A."/>
            <person name="Mardis E.R."/>
            <person name="Wilson R.K."/>
        </authorList>
    </citation>
    <scope>NUCLEOTIDE SEQUENCE [LARGE SCALE GENOMIC DNA]</scope>
    <source>
        <strain evidence="1">DSM 14469</strain>
    </source>
</reference>
<protein>
    <submittedName>
        <fullName evidence="1">Uncharacterized protein</fullName>
    </submittedName>
</protein>
<evidence type="ECO:0000313" key="1">
    <source>
        <dbReference type="EMBL" id="EET59473.1"/>
    </source>
</evidence>
<comment type="caution">
    <text evidence="1">The sequence shown here is derived from an EMBL/GenBank/DDBJ whole genome shotgun (WGS) entry which is preliminary data.</text>
</comment>
<gene>
    <name evidence="1" type="ORF">BRYFOR_08564</name>
</gene>
<dbReference type="Proteomes" id="UP000005561">
    <property type="component" value="Unassembled WGS sequence"/>
</dbReference>
<keyword evidence="2" id="KW-1185">Reference proteome</keyword>
<dbReference type="AlphaFoldDB" id="C6LIT4"/>
<evidence type="ECO:0000313" key="2">
    <source>
        <dbReference type="Proteomes" id="UP000005561"/>
    </source>
</evidence>